<dbReference type="Proteomes" id="UP000477951">
    <property type="component" value="Unassembled WGS sequence"/>
</dbReference>
<dbReference type="AlphaFoldDB" id="A0A6L6VJW6"/>
<dbReference type="RefSeq" id="WP_156616583.1">
    <property type="nucleotide sequence ID" value="NZ_WPHR01000048.1"/>
</dbReference>
<dbReference type="EMBL" id="WPHR01000048">
    <property type="protein sequence ID" value="MUZ76113.1"/>
    <property type="molecule type" value="Genomic_DNA"/>
</dbReference>
<reference evidence="1 2" key="1">
    <citation type="submission" date="2019-12" db="EMBL/GenBank/DDBJ databases">
        <title>Whole-genome sequencing of Allorhizobium vitis.</title>
        <authorList>
            <person name="Gan H.M."/>
            <person name="Szegedi E."/>
            <person name="Burr T."/>
            <person name="Savka M.A."/>
        </authorList>
    </citation>
    <scope>NUCLEOTIDE SEQUENCE [LARGE SCALE GENOMIC DNA]</scope>
    <source>
        <strain evidence="1 2">CG516</strain>
    </source>
</reference>
<gene>
    <name evidence="1" type="ORF">GOZ90_26075</name>
</gene>
<organism evidence="1 2">
    <name type="scientific">Agrobacterium vitis</name>
    <name type="common">Rhizobium vitis</name>
    <dbReference type="NCBI Taxonomy" id="373"/>
    <lineage>
        <taxon>Bacteria</taxon>
        <taxon>Pseudomonadati</taxon>
        <taxon>Pseudomonadota</taxon>
        <taxon>Alphaproteobacteria</taxon>
        <taxon>Hyphomicrobiales</taxon>
        <taxon>Rhizobiaceae</taxon>
        <taxon>Rhizobium/Agrobacterium group</taxon>
        <taxon>Agrobacterium</taxon>
    </lineage>
</organism>
<proteinExistence type="predicted"/>
<sequence>MVFIAHNQAIDLGMSQKDREDLIIDWENTLLKYREHPIMRRIFEKAMRNQDYNRHMLALCRKIFEGSSVLPRNLYQGPMKLTHGIPFSSKS</sequence>
<comment type="caution">
    <text evidence="1">The sequence shown here is derived from an EMBL/GenBank/DDBJ whole genome shotgun (WGS) entry which is preliminary data.</text>
</comment>
<protein>
    <submittedName>
        <fullName evidence="1">Uncharacterized protein</fullName>
    </submittedName>
</protein>
<evidence type="ECO:0000313" key="1">
    <source>
        <dbReference type="EMBL" id="MUZ76113.1"/>
    </source>
</evidence>
<evidence type="ECO:0000313" key="2">
    <source>
        <dbReference type="Proteomes" id="UP000477951"/>
    </source>
</evidence>
<name>A0A6L6VJW6_AGRVI</name>
<accession>A0A6L6VJW6</accession>